<gene>
    <name evidence="6" type="ORF">DL346_07655</name>
</gene>
<dbReference type="PANTHER" id="PTHR11592">
    <property type="entry name" value="GLUTATHIONE PEROXIDASE"/>
    <property type="match status" value="1"/>
</dbReference>
<evidence type="ECO:0000256" key="1">
    <source>
        <dbReference type="ARBA" id="ARBA00006926"/>
    </source>
</evidence>
<dbReference type="Pfam" id="PF00255">
    <property type="entry name" value="GSHPx"/>
    <property type="match status" value="1"/>
</dbReference>
<dbReference type="GO" id="GO:0034599">
    <property type="term" value="P:cellular response to oxidative stress"/>
    <property type="evidence" value="ECO:0007669"/>
    <property type="project" value="TreeGrafter"/>
</dbReference>
<feature type="active site" evidence="4">
    <location>
        <position position="35"/>
    </location>
</feature>
<name>A0A328UD79_9BACL</name>
<dbReference type="PROSITE" id="PS00460">
    <property type="entry name" value="GLUTATHIONE_PEROXID_1"/>
    <property type="match status" value="1"/>
</dbReference>
<evidence type="ECO:0000313" key="6">
    <source>
        <dbReference type="EMBL" id="RAP78294.1"/>
    </source>
</evidence>
<evidence type="ECO:0000256" key="5">
    <source>
        <dbReference type="RuleBase" id="RU000499"/>
    </source>
</evidence>
<evidence type="ECO:0000256" key="2">
    <source>
        <dbReference type="ARBA" id="ARBA00022559"/>
    </source>
</evidence>
<evidence type="ECO:0000313" key="7">
    <source>
        <dbReference type="Proteomes" id="UP000249260"/>
    </source>
</evidence>
<dbReference type="CDD" id="cd00340">
    <property type="entry name" value="GSH_Peroxidase"/>
    <property type="match status" value="1"/>
</dbReference>
<dbReference type="InterPro" id="IPR029760">
    <property type="entry name" value="GPX_CS"/>
</dbReference>
<reference evidence="6 7" key="1">
    <citation type="submission" date="2018-06" db="EMBL/GenBank/DDBJ databases">
        <title>Paenibacillus montanisoli sp. nov., isolated from mountain area soil.</title>
        <authorList>
            <person name="Wu M."/>
        </authorList>
    </citation>
    <scope>NUCLEOTIDE SEQUENCE [LARGE SCALE GENOMIC DNA]</scope>
    <source>
        <strain evidence="6 7">RA17</strain>
    </source>
</reference>
<evidence type="ECO:0000256" key="4">
    <source>
        <dbReference type="PIRSR" id="PIRSR000303-1"/>
    </source>
</evidence>
<keyword evidence="3 5" id="KW-0560">Oxidoreductase</keyword>
<organism evidence="6 7">
    <name type="scientific">Paenibacillus montanisoli</name>
    <dbReference type="NCBI Taxonomy" id="2081970"/>
    <lineage>
        <taxon>Bacteria</taxon>
        <taxon>Bacillati</taxon>
        <taxon>Bacillota</taxon>
        <taxon>Bacilli</taxon>
        <taxon>Bacillales</taxon>
        <taxon>Paenibacillaceae</taxon>
        <taxon>Paenibacillus</taxon>
    </lineage>
</organism>
<keyword evidence="7" id="KW-1185">Reference proteome</keyword>
<comment type="similarity">
    <text evidence="1 5">Belongs to the glutathione peroxidase family.</text>
</comment>
<dbReference type="OrthoDB" id="9789406at2"/>
<dbReference type="PIRSF" id="PIRSF000303">
    <property type="entry name" value="Glutathion_perox"/>
    <property type="match status" value="1"/>
</dbReference>
<keyword evidence="2 5" id="KW-0575">Peroxidase</keyword>
<dbReference type="PRINTS" id="PR01011">
    <property type="entry name" value="GLUTPROXDASE"/>
</dbReference>
<proteinExistence type="inferred from homology"/>
<dbReference type="RefSeq" id="WP_112881417.1">
    <property type="nucleotide sequence ID" value="NZ_QLUW01000001.1"/>
</dbReference>
<sequence>MSIYDFTVRTITGEEQSLSVYKGKTLLIVNTASACGLTPHYKGLQQIYEAHKDENLVVLGFPCNQFKGQEPGTNEEIASFCELNYGVTFPMFAKIDVIGENAHPLYKYLVDAAPAPYHTGTIEWNFVKFLVDDKGNVVKQYPASTDPAAIEPDLRSLLDTGSISDGAAPNTVND</sequence>
<dbReference type="Proteomes" id="UP000249260">
    <property type="component" value="Unassembled WGS sequence"/>
</dbReference>
<dbReference type="Gene3D" id="3.40.30.10">
    <property type="entry name" value="Glutaredoxin"/>
    <property type="match status" value="1"/>
</dbReference>
<dbReference type="InterPro" id="IPR036249">
    <property type="entry name" value="Thioredoxin-like_sf"/>
</dbReference>
<accession>A0A328UD79</accession>
<dbReference type="AlphaFoldDB" id="A0A328UD79"/>
<dbReference type="InterPro" id="IPR000889">
    <property type="entry name" value="Glutathione_peroxidase"/>
</dbReference>
<dbReference type="GO" id="GO:0004601">
    <property type="term" value="F:peroxidase activity"/>
    <property type="evidence" value="ECO:0007669"/>
    <property type="project" value="UniProtKB-KW"/>
</dbReference>
<evidence type="ECO:0000256" key="3">
    <source>
        <dbReference type="ARBA" id="ARBA00023002"/>
    </source>
</evidence>
<comment type="caution">
    <text evidence="6">The sequence shown here is derived from an EMBL/GenBank/DDBJ whole genome shotgun (WGS) entry which is preliminary data.</text>
</comment>
<dbReference type="FunFam" id="3.40.30.10:FF:000010">
    <property type="entry name" value="Glutathione peroxidase"/>
    <property type="match status" value="1"/>
</dbReference>
<dbReference type="InterPro" id="IPR029759">
    <property type="entry name" value="GPX_AS"/>
</dbReference>
<dbReference type="PROSITE" id="PS00763">
    <property type="entry name" value="GLUTATHIONE_PEROXID_2"/>
    <property type="match status" value="1"/>
</dbReference>
<dbReference type="SUPFAM" id="SSF52833">
    <property type="entry name" value="Thioredoxin-like"/>
    <property type="match status" value="1"/>
</dbReference>
<protein>
    <recommendedName>
        <fullName evidence="5">Glutathione peroxidase</fullName>
    </recommendedName>
</protein>
<dbReference type="PANTHER" id="PTHR11592:SF78">
    <property type="entry name" value="GLUTATHIONE PEROXIDASE"/>
    <property type="match status" value="1"/>
</dbReference>
<dbReference type="EMBL" id="QLUW01000001">
    <property type="protein sequence ID" value="RAP78294.1"/>
    <property type="molecule type" value="Genomic_DNA"/>
</dbReference>
<dbReference type="PROSITE" id="PS51355">
    <property type="entry name" value="GLUTATHIONE_PEROXID_3"/>
    <property type="match status" value="1"/>
</dbReference>